<sequence>MARKALLVGCNYPGTKAELKGCINDVKRMHQCLIDRYGFSEDDITVLIDTDESSTQPTGANIRHALSRLVRSARPGDILFFHYSGHGTRLPAETGEHDDTGYDECIVPCDMNLITDDDIREFVDMVPAECRLTIVSDSCHSGGLIDEAKEQIGESTRQEDQDSDSGGFGFKSFLKQSVQDAFESRGIHLPSGGHRRHDHGHGEGSEEEADSGYTGDKRVKNRSLPLSTLIEILKQKTGKDDIDVGKLRPALYDLFGEDSSPKVKKFMKVLLNKFQGGAGGGGGGGSGSSGGLMGMVGSLAQEFLKNKLEQNDEGYAKPALETKVGSKSEAYAGSCKRSLPDMGILVSGCQTDQTSADATPGGNASRSYGALSNAIQTILAETDGPITNRELVLKAREILKKQGFTQRPGLYCSDQHSRAPFIC</sequence>
<dbReference type="EMBL" id="CM056818">
    <property type="protein sequence ID" value="KAJ8621885.1"/>
    <property type="molecule type" value="Genomic_DNA"/>
</dbReference>
<dbReference type="Proteomes" id="UP001234297">
    <property type="component" value="Chromosome 10"/>
</dbReference>
<keyword evidence="2" id="KW-1185">Reference proteome</keyword>
<organism evidence="1 2">
    <name type="scientific">Persea americana</name>
    <name type="common">Avocado</name>
    <dbReference type="NCBI Taxonomy" id="3435"/>
    <lineage>
        <taxon>Eukaryota</taxon>
        <taxon>Viridiplantae</taxon>
        <taxon>Streptophyta</taxon>
        <taxon>Embryophyta</taxon>
        <taxon>Tracheophyta</taxon>
        <taxon>Spermatophyta</taxon>
        <taxon>Magnoliopsida</taxon>
        <taxon>Magnoliidae</taxon>
        <taxon>Laurales</taxon>
        <taxon>Lauraceae</taxon>
        <taxon>Persea</taxon>
    </lineage>
</organism>
<gene>
    <name evidence="1" type="ORF">MRB53_030414</name>
</gene>
<proteinExistence type="predicted"/>
<name>A0ACC2KL75_PERAE</name>
<protein>
    <submittedName>
        <fullName evidence="1">Uncharacterized protein</fullName>
    </submittedName>
</protein>
<comment type="caution">
    <text evidence="1">The sequence shown here is derived from an EMBL/GenBank/DDBJ whole genome shotgun (WGS) entry which is preliminary data.</text>
</comment>
<reference evidence="1 2" key="1">
    <citation type="journal article" date="2022" name="Hortic Res">
        <title>A haplotype resolved chromosomal level avocado genome allows analysis of novel avocado genes.</title>
        <authorList>
            <person name="Nath O."/>
            <person name="Fletcher S.J."/>
            <person name="Hayward A."/>
            <person name="Shaw L.M."/>
            <person name="Masouleh A.K."/>
            <person name="Furtado A."/>
            <person name="Henry R.J."/>
            <person name="Mitter N."/>
        </authorList>
    </citation>
    <scope>NUCLEOTIDE SEQUENCE [LARGE SCALE GENOMIC DNA]</scope>
    <source>
        <strain evidence="2">cv. Hass</strain>
    </source>
</reference>
<evidence type="ECO:0000313" key="1">
    <source>
        <dbReference type="EMBL" id="KAJ8621885.1"/>
    </source>
</evidence>
<accession>A0ACC2KL75</accession>
<evidence type="ECO:0000313" key="2">
    <source>
        <dbReference type="Proteomes" id="UP001234297"/>
    </source>
</evidence>